<dbReference type="EMBL" id="BTSY01000002">
    <property type="protein sequence ID" value="GMT13362.1"/>
    <property type="molecule type" value="Genomic_DNA"/>
</dbReference>
<evidence type="ECO:0000313" key="9">
    <source>
        <dbReference type="EMBL" id="GMT34652.1"/>
    </source>
</evidence>
<evidence type="ECO:0000313" key="3">
    <source>
        <dbReference type="EMBL" id="GMT13362.1"/>
    </source>
</evidence>
<keyword evidence="11" id="KW-1185">Reference proteome</keyword>
<organism evidence="4 11">
    <name type="scientific">Pristionchus fissidentatus</name>
    <dbReference type="NCBI Taxonomy" id="1538716"/>
    <lineage>
        <taxon>Eukaryota</taxon>
        <taxon>Metazoa</taxon>
        <taxon>Ecdysozoa</taxon>
        <taxon>Nematoda</taxon>
        <taxon>Chromadorea</taxon>
        <taxon>Rhabditida</taxon>
        <taxon>Rhabditina</taxon>
        <taxon>Diplogasteromorpha</taxon>
        <taxon>Diplogasteroidea</taxon>
        <taxon>Neodiplogasteridae</taxon>
        <taxon>Pristionchus</taxon>
    </lineage>
</organism>
<comment type="caution">
    <text evidence="4">The sequence shown here is derived from an EMBL/GenBank/DDBJ whole genome shotgun (WGS) entry which is preliminary data.</text>
</comment>
<gene>
    <name evidence="4" type="ORF">PFISCL1PPCAC_11714</name>
    <name evidence="5" type="ORF">PFISCL1PPCAC_12380</name>
    <name evidence="6" type="ORF">PFISCL1PPCAC_22985</name>
    <name evidence="7" type="ORF">PFISCL1PPCAC_23020</name>
    <name evidence="8" type="ORF">PFISCL1PPCAC_23021</name>
    <name evidence="9" type="ORF">PFISCL1PPCAC_25949</name>
    <name evidence="10" type="ORF">PFISCL1PPCAC_27724</name>
    <name evidence="2" type="ORF">PFISCL1PPCAC_3567</name>
    <name evidence="3" type="ORF">PFISCL1PPCAC_4659</name>
</gene>
<dbReference type="EMBL" id="BTSY01000003">
    <property type="protein sequence ID" value="GMT21083.1"/>
    <property type="molecule type" value="Genomic_DNA"/>
</dbReference>
<evidence type="ECO:0000313" key="2">
    <source>
        <dbReference type="EMBL" id="GMT12270.1"/>
    </source>
</evidence>
<dbReference type="EMBL" id="BTSY01000003">
    <property type="protein sequence ID" value="GMT20417.1"/>
    <property type="molecule type" value="Genomic_DNA"/>
</dbReference>
<feature type="non-terminal residue" evidence="4">
    <location>
        <position position="1"/>
    </location>
</feature>
<sequence>SGTFFAARPRGVPDDLLVLPLPFVNRSSREAPSSPNFHVDIPRQPGSNSGVGGRRDDVQGNLVDSR</sequence>
<dbReference type="AlphaFoldDB" id="A0AAV5VP12"/>
<evidence type="ECO:0000313" key="4">
    <source>
        <dbReference type="EMBL" id="GMT20417.1"/>
    </source>
</evidence>
<evidence type="ECO:0000256" key="1">
    <source>
        <dbReference type="SAM" id="MobiDB-lite"/>
    </source>
</evidence>
<feature type="region of interest" description="Disordered" evidence="1">
    <location>
        <begin position="27"/>
        <end position="66"/>
    </location>
</feature>
<proteinExistence type="predicted"/>
<evidence type="ECO:0000313" key="11">
    <source>
        <dbReference type="Proteomes" id="UP001432322"/>
    </source>
</evidence>
<evidence type="ECO:0000313" key="10">
    <source>
        <dbReference type="EMBL" id="GMT36427.1"/>
    </source>
</evidence>
<name>A0AAV5VP12_9BILA</name>
<evidence type="ECO:0000313" key="8">
    <source>
        <dbReference type="EMBL" id="GMT31725.1"/>
    </source>
</evidence>
<protein>
    <submittedName>
        <fullName evidence="4">Uncharacterized protein</fullName>
    </submittedName>
</protein>
<evidence type="ECO:0000313" key="5">
    <source>
        <dbReference type="EMBL" id="GMT21083.1"/>
    </source>
</evidence>
<evidence type="ECO:0000313" key="7">
    <source>
        <dbReference type="EMBL" id="GMT31723.1"/>
    </source>
</evidence>
<accession>A0AAV5VP12</accession>
<dbReference type="EMBL" id="BTSY01000006">
    <property type="protein sequence ID" value="GMT34652.1"/>
    <property type="molecule type" value="Genomic_DNA"/>
</dbReference>
<dbReference type="EMBL" id="BTSY01000001">
    <property type="protein sequence ID" value="GMT12270.1"/>
    <property type="molecule type" value="Genomic_DNA"/>
</dbReference>
<dbReference type="Proteomes" id="UP001432322">
    <property type="component" value="Unassembled WGS sequence"/>
</dbReference>
<dbReference type="EMBL" id="BTSY01000006">
    <property type="protein sequence ID" value="GMT31725.1"/>
    <property type="molecule type" value="Genomic_DNA"/>
</dbReference>
<dbReference type="EMBL" id="BTSY01000006">
    <property type="protein sequence ID" value="GMT31723.1"/>
    <property type="molecule type" value="Genomic_DNA"/>
</dbReference>
<evidence type="ECO:0000313" key="6">
    <source>
        <dbReference type="EMBL" id="GMT31688.1"/>
    </source>
</evidence>
<reference evidence="4" key="1">
    <citation type="submission" date="2023-10" db="EMBL/GenBank/DDBJ databases">
        <title>Genome assembly of Pristionchus species.</title>
        <authorList>
            <person name="Yoshida K."/>
            <person name="Sommer R.J."/>
        </authorList>
    </citation>
    <scope>NUCLEOTIDE SEQUENCE</scope>
    <source>
        <strain evidence="4">RS5133</strain>
    </source>
</reference>
<dbReference type="EMBL" id="BTSY01000006">
    <property type="protein sequence ID" value="GMT31688.1"/>
    <property type="molecule type" value="Genomic_DNA"/>
</dbReference>
<dbReference type="EMBL" id="BTSY01000007">
    <property type="protein sequence ID" value="GMT36427.1"/>
    <property type="molecule type" value="Genomic_DNA"/>
</dbReference>